<accession>A0A974BJ95</accession>
<reference evidence="1" key="1">
    <citation type="submission" date="2020-07" db="EMBL/GenBank/DDBJ databases">
        <title>Genomic analysis of a strain of Sedimentibacter Hydroxybenzoicus DSM7310.</title>
        <authorList>
            <person name="Ma S."/>
        </authorList>
    </citation>
    <scope>NUCLEOTIDE SEQUENCE</scope>
    <source>
        <strain evidence="1">DSM 7310</strain>
    </source>
</reference>
<organism evidence="1 2">
    <name type="scientific">Sedimentibacter hydroxybenzoicus DSM 7310</name>
    <dbReference type="NCBI Taxonomy" id="1123245"/>
    <lineage>
        <taxon>Bacteria</taxon>
        <taxon>Bacillati</taxon>
        <taxon>Bacillota</taxon>
        <taxon>Tissierellia</taxon>
        <taxon>Sedimentibacter</taxon>
    </lineage>
</organism>
<dbReference type="Proteomes" id="UP000611629">
    <property type="component" value="Unassembled WGS sequence"/>
</dbReference>
<protein>
    <submittedName>
        <fullName evidence="1">NIPSNAP family protein</fullName>
    </submittedName>
</protein>
<comment type="caution">
    <text evidence="1">The sequence shown here is derived from an EMBL/GenBank/DDBJ whole genome shotgun (WGS) entry which is preliminary data.</text>
</comment>
<dbReference type="InterPro" id="IPR011008">
    <property type="entry name" value="Dimeric_a/b-barrel"/>
</dbReference>
<dbReference type="Gene3D" id="3.30.70.100">
    <property type="match status" value="1"/>
</dbReference>
<name>A0A974BJ95_SEDHY</name>
<dbReference type="SUPFAM" id="SSF54909">
    <property type="entry name" value="Dimeric alpha+beta barrel"/>
    <property type="match status" value="1"/>
</dbReference>
<evidence type="ECO:0000313" key="1">
    <source>
        <dbReference type="EMBL" id="NYB73787.1"/>
    </source>
</evidence>
<evidence type="ECO:0000313" key="2">
    <source>
        <dbReference type="Proteomes" id="UP000611629"/>
    </source>
</evidence>
<sequence length="222" mass="25555">MVKKTVKTVNYAIEQFIDFSPPMPMSTDEYVELANKYLLPAQERLGFRVIGAWEYDSSRLSSIYQILGFESLEDIARFEKLRKEDADFAAFETRVEELAPEKQEHILKVALDNSIAYSTEPHGVYSMAFLDAHAGKLQTVVDMALESSAVEINNSRITFTATRLTGKRNVMLDLWYGHLGRERDGYAPYPVEGHDYMRNQLRAVTYDEKILYMYPLPYSPLK</sequence>
<proteinExistence type="predicted"/>
<gene>
    <name evidence="1" type="ORF">HZF24_06485</name>
</gene>
<dbReference type="AlphaFoldDB" id="A0A974BJ95"/>
<dbReference type="EMBL" id="JACBNQ010000004">
    <property type="protein sequence ID" value="NYB73787.1"/>
    <property type="molecule type" value="Genomic_DNA"/>
</dbReference>
<keyword evidence="2" id="KW-1185">Reference proteome</keyword>
<dbReference type="RefSeq" id="WP_179237479.1">
    <property type="nucleotide sequence ID" value="NZ_JACBNQ010000004.1"/>
</dbReference>